<dbReference type="Proteomes" id="UP000775547">
    <property type="component" value="Unassembled WGS sequence"/>
</dbReference>
<dbReference type="Gene3D" id="1.10.8.10">
    <property type="entry name" value="DNA helicase RuvA subunit, C-terminal domain"/>
    <property type="match status" value="1"/>
</dbReference>
<comment type="caution">
    <text evidence="3">The sequence shown here is derived from an EMBL/GenBank/DDBJ whole genome shotgun (WGS) entry which is preliminary data.</text>
</comment>
<feature type="region of interest" description="Disordered" evidence="1">
    <location>
        <begin position="1"/>
        <end position="87"/>
    </location>
</feature>
<feature type="region of interest" description="Disordered" evidence="1">
    <location>
        <begin position="169"/>
        <end position="210"/>
    </location>
</feature>
<reference evidence="3" key="1">
    <citation type="submission" date="2020-07" db="EMBL/GenBank/DDBJ databases">
        <authorList>
            <person name="Nieuwenhuis M."/>
            <person name="Van De Peppel L.J.J."/>
        </authorList>
    </citation>
    <scope>NUCLEOTIDE SEQUENCE</scope>
    <source>
        <strain evidence="3">AP01</strain>
        <tissue evidence="3">Mycelium</tissue>
    </source>
</reference>
<dbReference type="PANTHER" id="PTHR16461">
    <property type="entry name" value="TOLL-INTERACTING PROTEIN"/>
    <property type="match status" value="1"/>
</dbReference>
<evidence type="ECO:0000256" key="1">
    <source>
        <dbReference type="SAM" id="MobiDB-lite"/>
    </source>
</evidence>
<evidence type="ECO:0000313" key="4">
    <source>
        <dbReference type="Proteomes" id="UP000775547"/>
    </source>
</evidence>
<sequence length="460" mass="48790">MANTDTDIPPAQASNSNANDTNNPFRAANSSAAQSPSQSPPASTPSPNPNPNPISFSTSASTSTSNVTTQPGQPQAQAQTQQDPGVNVDPRVAALRAIFPDYDDLILISVLAEVGGDQDRAIDALLGMSDPEYKPDPSAPQVGAGGAGTTISQTELDEQLARHLMQEEQEAHQAAWQAQQDTRIRPARQGQGQGQAQYAPQGGQGGQGDTMAEIQQQLGKIAETGKKTFGNIFSKVKAKIQEMDQPRTGQSSSGVQPTWAGNTSAGYDPALYEQHVYQGQQQQQPQPPWNTRPQAQQPQQQYQAQAQQPAYYDPNPRNTSYPINSSQSPPITLQGPAVTGYDTAPEPSARSTSPPAAPRTPPPVNTPRPPATGSGPGSPGASLPFDSGAPPPPFASDTILTNRVFASKGKLGLLPKRPVALLRSQSPPAIQSQHSQQSDDTSELEYAENPFEEQKTTTRK</sequence>
<feature type="compositionally biased region" description="Polar residues" evidence="1">
    <location>
        <begin position="316"/>
        <end position="331"/>
    </location>
</feature>
<dbReference type="OrthoDB" id="9942608at2759"/>
<feature type="compositionally biased region" description="Low complexity" evidence="1">
    <location>
        <begin position="53"/>
        <end position="85"/>
    </location>
</feature>
<feature type="domain" description="CUE" evidence="2">
    <location>
        <begin position="87"/>
        <end position="130"/>
    </location>
</feature>
<feature type="compositionally biased region" description="Pro residues" evidence="1">
    <location>
        <begin position="355"/>
        <end position="370"/>
    </location>
</feature>
<feature type="compositionally biased region" description="Low complexity" evidence="1">
    <location>
        <begin position="343"/>
        <end position="354"/>
    </location>
</feature>
<dbReference type="GO" id="GO:0006511">
    <property type="term" value="P:ubiquitin-dependent protein catabolic process"/>
    <property type="evidence" value="ECO:0007669"/>
    <property type="project" value="TreeGrafter"/>
</dbReference>
<feature type="region of interest" description="Disordered" evidence="1">
    <location>
        <begin position="410"/>
        <end position="460"/>
    </location>
</feature>
<feature type="compositionally biased region" description="Low complexity" evidence="1">
    <location>
        <begin position="293"/>
        <end position="312"/>
    </location>
</feature>
<dbReference type="PROSITE" id="PS51140">
    <property type="entry name" value="CUE"/>
    <property type="match status" value="1"/>
</dbReference>
<evidence type="ECO:0000313" key="3">
    <source>
        <dbReference type="EMBL" id="KAG5646250.1"/>
    </source>
</evidence>
<dbReference type="PANTHER" id="PTHR16461:SF5">
    <property type="entry name" value="TOLL-INTERACTING PROTEIN"/>
    <property type="match status" value="1"/>
</dbReference>
<feature type="compositionally biased region" description="Low complexity" evidence="1">
    <location>
        <begin position="27"/>
        <end position="37"/>
    </location>
</feature>
<organism evidence="3 4">
    <name type="scientific">Asterophora parasitica</name>
    <dbReference type="NCBI Taxonomy" id="117018"/>
    <lineage>
        <taxon>Eukaryota</taxon>
        <taxon>Fungi</taxon>
        <taxon>Dikarya</taxon>
        <taxon>Basidiomycota</taxon>
        <taxon>Agaricomycotina</taxon>
        <taxon>Agaricomycetes</taxon>
        <taxon>Agaricomycetidae</taxon>
        <taxon>Agaricales</taxon>
        <taxon>Tricholomatineae</taxon>
        <taxon>Lyophyllaceae</taxon>
        <taxon>Asterophora</taxon>
    </lineage>
</organism>
<gene>
    <name evidence="3" type="ORF">DXG03_004077</name>
</gene>
<dbReference type="InterPro" id="IPR009060">
    <property type="entry name" value="UBA-like_sf"/>
</dbReference>
<proteinExistence type="predicted"/>
<dbReference type="GO" id="GO:0043130">
    <property type="term" value="F:ubiquitin binding"/>
    <property type="evidence" value="ECO:0007669"/>
    <property type="project" value="InterPro"/>
</dbReference>
<feature type="compositionally biased region" description="Polar residues" evidence="1">
    <location>
        <begin position="1"/>
        <end position="24"/>
    </location>
</feature>
<dbReference type="GO" id="GO:0031624">
    <property type="term" value="F:ubiquitin conjugating enzyme binding"/>
    <property type="evidence" value="ECO:0007669"/>
    <property type="project" value="TreeGrafter"/>
</dbReference>
<name>A0A9P7GBF7_9AGAR</name>
<feature type="region of interest" description="Disordered" evidence="1">
    <location>
        <begin position="241"/>
        <end position="397"/>
    </location>
</feature>
<protein>
    <recommendedName>
        <fullName evidence="2">CUE domain-containing protein</fullName>
    </recommendedName>
</protein>
<feature type="compositionally biased region" description="Pro residues" evidence="1">
    <location>
        <begin position="38"/>
        <end position="52"/>
    </location>
</feature>
<evidence type="ECO:0000259" key="2">
    <source>
        <dbReference type="PROSITE" id="PS51140"/>
    </source>
</evidence>
<dbReference type="CDD" id="cd14279">
    <property type="entry name" value="CUE"/>
    <property type="match status" value="1"/>
</dbReference>
<dbReference type="GO" id="GO:0005737">
    <property type="term" value="C:cytoplasm"/>
    <property type="evidence" value="ECO:0007669"/>
    <property type="project" value="TreeGrafter"/>
</dbReference>
<dbReference type="AlphaFoldDB" id="A0A9P7GBF7"/>
<accession>A0A9P7GBF7</accession>
<reference evidence="3" key="2">
    <citation type="submission" date="2021-10" db="EMBL/GenBank/DDBJ databases">
        <title>Phylogenomics reveals ancestral predisposition of the termite-cultivated fungus Termitomyces towards a domesticated lifestyle.</title>
        <authorList>
            <person name="Auxier B."/>
            <person name="Grum-Grzhimaylo A."/>
            <person name="Cardenas M.E."/>
            <person name="Lodge J.D."/>
            <person name="Laessoe T."/>
            <person name="Pedersen O."/>
            <person name="Smith M.E."/>
            <person name="Kuyper T.W."/>
            <person name="Franco-Molano E.A."/>
            <person name="Baroni T.J."/>
            <person name="Aanen D.K."/>
        </authorList>
    </citation>
    <scope>NUCLEOTIDE SEQUENCE</scope>
    <source>
        <strain evidence="3">AP01</strain>
        <tissue evidence="3">Mycelium</tissue>
    </source>
</reference>
<dbReference type="Pfam" id="PF02845">
    <property type="entry name" value="CUE"/>
    <property type="match status" value="1"/>
</dbReference>
<feature type="compositionally biased region" description="Polar residues" evidence="1">
    <location>
        <begin position="247"/>
        <end position="265"/>
    </location>
</feature>
<dbReference type="SUPFAM" id="SSF46934">
    <property type="entry name" value="UBA-like"/>
    <property type="match status" value="1"/>
</dbReference>
<dbReference type="InterPro" id="IPR003892">
    <property type="entry name" value="CUE"/>
</dbReference>
<keyword evidence="4" id="KW-1185">Reference proteome</keyword>
<dbReference type="EMBL" id="JABCKV010000024">
    <property type="protein sequence ID" value="KAG5646250.1"/>
    <property type="molecule type" value="Genomic_DNA"/>
</dbReference>